<organism evidence="7 8">
    <name type="scientific">Enhygromyxa salina</name>
    <dbReference type="NCBI Taxonomy" id="215803"/>
    <lineage>
        <taxon>Bacteria</taxon>
        <taxon>Pseudomonadati</taxon>
        <taxon>Myxococcota</taxon>
        <taxon>Polyangia</taxon>
        <taxon>Nannocystales</taxon>
        <taxon>Nannocystaceae</taxon>
        <taxon>Enhygromyxa</taxon>
    </lineage>
</organism>
<dbReference type="SUPFAM" id="SSF56112">
    <property type="entry name" value="Protein kinase-like (PK-like)"/>
    <property type="match status" value="1"/>
</dbReference>
<dbReference type="PROSITE" id="PS50011">
    <property type="entry name" value="PROTEIN_KINASE_DOM"/>
    <property type="match status" value="1"/>
</dbReference>
<keyword evidence="3 7" id="KW-0418">Kinase</keyword>
<evidence type="ECO:0000256" key="2">
    <source>
        <dbReference type="ARBA" id="ARBA00022741"/>
    </source>
</evidence>
<name>A0A2S9XT56_9BACT</name>
<dbReference type="SMART" id="SM00220">
    <property type="entry name" value="S_TKc"/>
    <property type="match status" value="1"/>
</dbReference>
<dbReference type="PROSITE" id="PS00108">
    <property type="entry name" value="PROTEIN_KINASE_ST"/>
    <property type="match status" value="1"/>
</dbReference>
<feature type="compositionally biased region" description="Low complexity" evidence="5">
    <location>
        <begin position="397"/>
        <end position="407"/>
    </location>
</feature>
<dbReference type="PANTHER" id="PTHR43289">
    <property type="entry name" value="MITOGEN-ACTIVATED PROTEIN KINASE KINASE KINASE 20-RELATED"/>
    <property type="match status" value="1"/>
</dbReference>
<dbReference type="InterPro" id="IPR011009">
    <property type="entry name" value="Kinase-like_dom_sf"/>
</dbReference>
<proteinExistence type="predicted"/>
<reference evidence="7 8" key="1">
    <citation type="submission" date="2018-03" db="EMBL/GenBank/DDBJ databases">
        <title>Draft Genome Sequences of the Obligatory Marine Myxobacteria Enhygromyxa salina SWB007.</title>
        <authorList>
            <person name="Poehlein A."/>
            <person name="Moghaddam J.A."/>
            <person name="Harms H."/>
            <person name="Alanjari M."/>
            <person name="Koenig G.M."/>
            <person name="Daniel R."/>
            <person name="Schaeberle T.F."/>
        </authorList>
    </citation>
    <scope>NUCLEOTIDE SEQUENCE [LARGE SCALE GENOMIC DNA]</scope>
    <source>
        <strain evidence="7 8">SWB007</strain>
    </source>
</reference>
<dbReference type="InterPro" id="IPR008271">
    <property type="entry name" value="Ser/Thr_kinase_AS"/>
</dbReference>
<keyword evidence="4" id="KW-0067">ATP-binding</keyword>
<evidence type="ECO:0000259" key="6">
    <source>
        <dbReference type="PROSITE" id="PS50011"/>
    </source>
</evidence>
<dbReference type="Pfam" id="PF00069">
    <property type="entry name" value="Pkinase"/>
    <property type="match status" value="1"/>
</dbReference>
<accession>A0A2S9XT56</accession>
<evidence type="ECO:0000256" key="1">
    <source>
        <dbReference type="ARBA" id="ARBA00022679"/>
    </source>
</evidence>
<evidence type="ECO:0000256" key="5">
    <source>
        <dbReference type="SAM" id="MobiDB-lite"/>
    </source>
</evidence>
<evidence type="ECO:0000256" key="4">
    <source>
        <dbReference type="ARBA" id="ARBA00022840"/>
    </source>
</evidence>
<dbReference type="InterPro" id="IPR000719">
    <property type="entry name" value="Prot_kinase_dom"/>
</dbReference>
<comment type="caution">
    <text evidence="7">The sequence shown here is derived from an EMBL/GenBank/DDBJ whole genome shotgun (WGS) entry which is preliminary data.</text>
</comment>
<dbReference type="GO" id="GO:0004674">
    <property type="term" value="F:protein serine/threonine kinase activity"/>
    <property type="evidence" value="ECO:0007669"/>
    <property type="project" value="UniProtKB-EC"/>
</dbReference>
<dbReference type="OrthoDB" id="9797603at2"/>
<dbReference type="Proteomes" id="UP000238823">
    <property type="component" value="Unassembled WGS sequence"/>
</dbReference>
<dbReference type="EMBL" id="PVNL01000135">
    <property type="protein sequence ID" value="PRP96056.1"/>
    <property type="molecule type" value="Genomic_DNA"/>
</dbReference>
<evidence type="ECO:0000313" key="8">
    <source>
        <dbReference type="Proteomes" id="UP000238823"/>
    </source>
</evidence>
<dbReference type="GO" id="GO:0005524">
    <property type="term" value="F:ATP binding"/>
    <property type="evidence" value="ECO:0007669"/>
    <property type="project" value="UniProtKB-KW"/>
</dbReference>
<sequence>MATSASEKQSDFPLGESWPQTRNGSWWEREPKSWGPITADARRFRALRIVEIVAARVGGAVPLVADKLLGAKPEHRYLLLGMLARTRCSTVFAAVDQLLAREVALKVHHASDDQAILAALAEVRTMSRFDHANILRVLEFGDHDGWLYSVLELCDADMKTWSVGKRWPDVLDRIIEAGTGLAAIHEVGLVHGDIKPENVLVRAGVAKLGDFGLAGSAGRWGRIAGTPGYIAPELADGQRGPAGDVFALGCATWACLFGTPPFGDPPSGADVSAATMVLVERARDGAMLEPGRGDRQVPPVLLAVLRSALAADPARRPALGVYLEQLAAVRRRGWFQPRWWSSQLAERCGAAGGVRSLGRAPASAPRADHAQSASLDRAEPHSAHGGRGSGGDRSPRAVRGAGRPARR</sequence>
<gene>
    <name evidence="7" type="primary">prkC_37</name>
    <name evidence="7" type="ORF">ENSA7_68700</name>
</gene>
<dbReference type="AlphaFoldDB" id="A0A2S9XT56"/>
<keyword evidence="2" id="KW-0547">Nucleotide-binding</keyword>
<dbReference type="CDD" id="cd14014">
    <property type="entry name" value="STKc_PknB_like"/>
    <property type="match status" value="1"/>
</dbReference>
<dbReference type="Gene3D" id="3.30.200.20">
    <property type="entry name" value="Phosphorylase Kinase, domain 1"/>
    <property type="match status" value="1"/>
</dbReference>
<protein>
    <submittedName>
        <fullName evidence="7">Serine/threonine-protein kinase PrkC</fullName>
        <ecNumber evidence="7">2.7.11.1</ecNumber>
    </submittedName>
</protein>
<keyword evidence="1 7" id="KW-0808">Transferase</keyword>
<evidence type="ECO:0000313" key="7">
    <source>
        <dbReference type="EMBL" id="PRP96056.1"/>
    </source>
</evidence>
<feature type="region of interest" description="Disordered" evidence="5">
    <location>
        <begin position="355"/>
        <end position="407"/>
    </location>
</feature>
<dbReference type="Gene3D" id="1.10.510.10">
    <property type="entry name" value="Transferase(Phosphotransferase) domain 1"/>
    <property type="match status" value="1"/>
</dbReference>
<feature type="domain" description="Protein kinase" evidence="6">
    <location>
        <begin position="77"/>
        <end position="335"/>
    </location>
</feature>
<dbReference type="EC" id="2.7.11.1" evidence="7"/>
<evidence type="ECO:0000256" key="3">
    <source>
        <dbReference type="ARBA" id="ARBA00022777"/>
    </source>
</evidence>
<feature type="region of interest" description="Disordered" evidence="5">
    <location>
        <begin position="1"/>
        <end position="29"/>
    </location>
</feature>
<dbReference type="PANTHER" id="PTHR43289:SF6">
    <property type="entry name" value="SERINE_THREONINE-PROTEIN KINASE NEKL-3"/>
    <property type="match status" value="1"/>
</dbReference>